<protein>
    <recommendedName>
        <fullName evidence="4">Protoheme IX farnesyltransferase</fullName>
    </recommendedName>
</protein>
<accession>A0ABU0BLT3</accession>
<sequence length="45" mass="4703">MTENRRKARAIAIAKADDANGRVVILTAALLAFFAVAALAALSVF</sequence>
<evidence type="ECO:0000313" key="2">
    <source>
        <dbReference type="EMBL" id="MDQ0319203.1"/>
    </source>
</evidence>
<keyword evidence="1" id="KW-0812">Transmembrane</keyword>
<comment type="caution">
    <text evidence="2">The sequence shown here is derived from an EMBL/GenBank/DDBJ whole genome shotgun (WGS) entry which is preliminary data.</text>
</comment>
<gene>
    <name evidence="2" type="ORF">QO002_001341</name>
</gene>
<keyword evidence="1" id="KW-0472">Membrane</keyword>
<name>A0ABU0BLT3_9HYPH</name>
<feature type="transmembrane region" description="Helical" evidence="1">
    <location>
        <begin position="21"/>
        <end position="42"/>
    </location>
</feature>
<organism evidence="2 3">
    <name type="scientific">Pararhizobium capsulatum DSM 1112</name>
    <dbReference type="NCBI Taxonomy" id="1121113"/>
    <lineage>
        <taxon>Bacteria</taxon>
        <taxon>Pseudomonadati</taxon>
        <taxon>Pseudomonadota</taxon>
        <taxon>Alphaproteobacteria</taxon>
        <taxon>Hyphomicrobiales</taxon>
        <taxon>Rhizobiaceae</taxon>
        <taxon>Rhizobium/Agrobacterium group</taxon>
        <taxon>Pararhizobium</taxon>
    </lineage>
</organism>
<keyword evidence="1" id="KW-1133">Transmembrane helix</keyword>
<keyword evidence="3" id="KW-1185">Reference proteome</keyword>
<reference evidence="2 3" key="1">
    <citation type="submission" date="2023-07" db="EMBL/GenBank/DDBJ databases">
        <title>Genomic Encyclopedia of Type Strains, Phase IV (KMG-IV): sequencing the most valuable type-strain genomes for metagenomic binning, comparative biology and taxonomic classification.</title>
        <authorList>
            <person name="Goeker M."/>
        </authorList>
    </citation>
    <scope>NUCLEOTIDE SEQUENCE [LARGE SCALE GENOMIC DNA]</scope>
    <source>
        <strain evidence="2 3">DSM 1112</strain>
    </source>
</reference>
<dbReference type="RefSeq" id="WP_307227891.1">
    <property type="nucleotide sequence ID" value="NZ_JAUSVF010000001.1"/>
</dbReference>
<evidence type="ECO:0000313" key="3">
    <source>
        <dbReference type="Proteomes" id="UP001230207"/>
    </source>
</evidence>
<evidence type="ECO:0008006" key="4">
    <source>
        <dbReference type="Google" id="ProtNLM"/>
    </source>
</evidence>
<proteinExistence type="predicted"/>
<dbReference type="Proteomes" id="UP001230207">
    <property type="component" value="Unassembled WGS sequence"/>
</dbReference>
<dbReference type="EMBL" id="JAUSVF010000001">
    <property type="protein sequence ID" value="MDQ0319203.1"/>
    <property type="molecule type" value="Genomic_DNA"/>
</dbReference>
<evidence type="ECO:0000256" key="1">
    <source>
        <dbReference type="SAM" id="Phobius"/>
    </source>
</evidence>